<feature type="domain" description="Rab-GAP TBC" evidence="2">
    <location>
        <begin position="68"/>
        <end position="262"/>
    </location>
</feature>
<dbReference type="OMA" id="QAPWIRA"/>
<evidence type="ECO:0000313" key="4">
    <source>
        <dbReference type="Proteomes" id="UP000001568"/>
    </source>
</evidence>
<dbReference type="SUPFAM" id="SSF47923">
    <property type="entry name" value="Ypt/Rab-GAP domain of gyp1p"/>
    <property type="match status" value="2"/>
</dbReference>
<dbReference type="Gene3D" id="1.10.472.80">
    <property type="entry name" value="Ypt/Rab-GAP domain of gyp1p, domain 3"/>
    <property type="match status" value="1"/>
</dbReference>
<accession>A4S0J9</accession>
<reference evidence="3 4" key="1">
    <citation type="journal article" date="2007" name="Proc. Natl. Acad. Sci. U.S.A.">
        <title>The tiny eukaryote Ostreococcus provides genomic insights into the paradox of plankton speciation.</title>
        <authorList>
            <person name="Palenik B."/>
            <person name="Grimwood J."/>
            <person name="Aerts A."/>
            <person name="Rouze P."/>
            <person name="Salamov A."/>
            <person name="Putnam N."/>
            <person name="Dupont C."/>
            <person name="Jorgensen R."/>
            <person name="Derelle E."/>
            <person name="Rombauts S."/>
            <person name="Zhou K."/>
            <person name="Otillar R."/>
            <person name="Merchant S.S."/>
            <person name="Podell S."/>
            <person name="Gaasterland T."/>
            <person name="Napoli C."/>
            <person name="Gendler K."/>
            <person name="Manuell A."/>
            <person name="Tai V."/>
            <person name="Vallon O."/>
            <person name="Piganeau G."/>
            <person name="Jancek S."/>
            <person name="Heijde M."/>
            <person name="Jabbari K."/>
            <person name="Bowler C."/>
            <person name="Lohr M."/>
            <person name="Robbens S."/>
            <person name="Werner G."/>
            <person name="Dubchak I."/>
            <person name="Pazour G.J."/>
            <person name="Ren Q."/>
            <person name="Paulsen I."/>
            <person name="Delwiche C."/>
            <person name="Schmutz J."/>
            <person name="Rokhsar D."/>
            <person name="Van de Peer Y."/>
            <person name="Moreau H."/>
            <person name="Grigoriev I.V."/>
        </authorList>
    </citation>
    <scope>NUCLEOTIDE SEQUENCE [LARGE SCALE GENOMIC DNA]</scope>
    <source>
        <strain evidence="3 4">CCE9901</strain>
    </source>
</reference>
<dbReference type="Gene3D" id="1.10.8.270">
    <property type="entry name" value="putative rabgap domain of human tbc1 domain family member 14 like domains"/>
    <property type="match status" value="1"/>
</dbReference>
<evidence type="ECO:0000313" key="3">
    <source>
        <dbReference type="EMBL" id="ABO97283.1"/>
    </source>
</evidence>
<dbReference type="PANTHER" id="PTHR47219:SF20">
    <property type="entry name" value="TBC1 DOMAIN FAMILY MEMBER 2B"/>
    <property type="match status" value="1"/>
</dbReference>
<dbReference type="eggNOG" id="KOG2222">
    <property type="taxonomic scope" value="Eukaryota"/>
</dbReference>
<organism evidence="3 4">
    <name type="scientific">Ostreococcus lucimarinus (strain CCE9901)</name>
    <dbReference type="NCBI Taxonomy" id="436017"/>
    <lineage>
        <taxon>Eukaryota</taxon>
        <taxon>Viridiplantae</taxon>
        <taxon>Chlorophyta</taxon>
        <taxon>Mamiellophyceae</taxon>
        <taxon>Mamiellales</taxon>
        <taxon>Bathycoccaceae</taxon>
        <taxon>Ostreococcus</taxon>
    </lineage>
</organism>
<evidence type="ECO:0000259" key="2">
    <source>
        <dbReference type="PROSITE" id="PS50086"/>
    </source>
</evidence>
<dbReference type="EMBL" id="CP000587">
    <property type="protein sequence ID" value="ABO97283.1"/>
    <property type="molecule type" value="Genomic_DNA"/>
</dbReference>
<dbReference type="KEGG" id="olu:OSTLU_16235"/>
<dbReference type="RefSeq" id="XP_001418990.1">
    <property type="nucleotide sequence ID" value="XM_001418953.1"/>
</dbReference>
<dbReference type="AlphaFoldDB" id="A4S0J9"/>
<dbReference type="GO" id="GO:0005096">
    <property type="term" value="F:GTPase activator activity"/>
    <property type="evidence" value="ECO:0007669"/>
    <property type="project" value="TreeGrafter"/>
</dbReference>
<gene>
    <name evidence="3" type="ORF">OSTLU_16235</name>
</gene>
<dbReference type="OrthoDB" id="294251at2759"/>
<dbReference type="InterPro" id="IPR035969">
    <property type="entry name" value="Rab-GAP_TBC_sf"/>
</dbReference>
<feature type="region of interest" description="Disordered" evidence="1">
    <location>
        <begin position="390"/>
        <end position="440"/>
    </location>
</feature>
<dbReference type="InterPro" id="IPR000195">
    <property type="entry name" value="Rab-GAP-TBC_dom"/>
</dbReference>
<dbReference type="PANTHER" id="PTHR47219">
    <property type="entry name" value="RAB GTPASE-ACTIVATING PROTEIN 1-LIKE"/>
    <property type="match status" value="1"/>
</dbReference>
<dbReference type="HOGENOM" id="CLU_623170_0_0_1"/>
<dbReference type="Proteomes" id="UP000001568">
    <property type="component" value="Chromosome 7"/>
</dbReference>
<dbReference type="InterPro" id="IPR050302">
    <property type="entry name" value="Rab_GAP_TBC_domain"/>
</dbReference>
<dbReference type="PROSITE" id="PS50086">
    <property type="entry name" value="TBC_RABGAP"/>
    <property type="match status" value="1"/>
</dbReference>
<protein>
    <recommendedName>
        <fullName evidence="2">Rab-GAP TBC domain-containing protein</fullName>
    </recommendedName>
</protein>
<dbReference type="Pfam" id="PF00566">
    <property type="entry name" value="RabGAP-TBC"/>
    <property type="match status" value="1"/>
</dbReference>
<proteinExistence type="predicted"/>
<feature type="region of interest" description="Disordered" evidence="1">
    <location>
        <begin position="326"/>
        <end position="355"/>
    </location>
</feature>
<dbReference type="GeneID" id="5002779"/>
<dbReference type="Gramene" id="ABO97283">
    <property type="protein sequence ID" value="ABO97283"/>
    <property type="gene ID" value="OSTLU_16235"/>
</dbReference>
<dbReference type="STRING" id="436017.A4S0J9"/>
<keyword evidence="4" id="KW-1185">Reference proteome</keyword>
<sequence>MRADRAAPDDAGDDAWRLGFPREPSREVASSLRESDARLERRWRAFVANGRDARARGELVRAFARANGVGREARPRLWFAWSGAEAAKRASDTTYEEYLRAAELSDDAAAATTRDAQIEMDLARTFPEHARFAETGDALPALRRVLRATATSAAAGYVQGMNYLGGFLLLVMETEEDAFWTLHVVVNVMFAGYFTEGLKSLRADLDTLDHRFRCVSSEAHAKLESMGLAVKYFTARWLMCALIGCASVPIVLRVWDLIFVDADREPRETIMRSSLAILALQAPWIRAAEDMSSSVECIREAGSTIDNIEAYLQRVSLLREMHFPSKPAPAPAVTSTSRKRTSRYEPPPTPARAAMTPVANTLYASLVSFFSPTPSKTAVSTPRASGLAPKRLWSFEETQATPKRTRVEADGSGSHAQSSMFAKSKTPLKSPARSPLLAAR</sequence>
<evidence type="ECO:0000256" key="1">
    <source>
        <dbReference type="SAM" id="MobiDB-lite"/>
    </source>
</evidence>
<dbReference type="GO" id="GO:0031267">
    <property type="term" value="F:small GTPase binding"/>
    <property type="evidence" value="ECO:0007669"/>
    <property type="project" value="TreeGrafter"/>
</dbReference>
<dbReference type="SMART" id="SM00164">
    <property type="entry name" value="TBC"/>
    <property type="match status" value="1"/>
</dbReference>
<name>A4S0J9_OSTLU</name>